<dbReference type="EMBL" id="FQVN01000003">
    <property type="protein sequence ID" value="SHF39516.1"/>
    <property type="molecule type" value="Genomic_DNA"/>
</dbReference>
<keyword evidence="1 3" id="KW-0732">Signal</keyword>
<dbReference type="Proteomes" id="UP000184501">
    <property type="component" value="Unassembled WGS sequence"/>
</dbReference>
<dbReference type="OrthoDB" id="5179374at2"/>
<protein>
    <submittedName>
        <fullName evidence="5">Chitin-binding protein</fullName>
    </submittedName>
</protein>
<dbReference type="InterPro" id="IPR051024">
    <property type="entry name" value="GlcNAc_Chitin_IntDeg"/>
</dbReference>
<evidence type="ECO:0000256" key="3">
    <source>
        <dbReference type="SAM" id="SignalP"/>
    </source>
</evidence>
<keyword evidence="2" id="KW-1133">Transmembrane helix</keyword>
<keyword evidence="6" id="KW-1185">Reference proteome</keyword>
<dbReference type="Pfam" id="PF03067">
    <property type="entry name" value="LPMO_10"/>
    <property type="match status" value="1"/>
</dbReference>
<sequence length="307" mass="32829">MTKRRTTATLAVLASVPVLLSFLSAGTAAAHGSMENPISRSFLCRNEGPEEPKSEACKEAIRMGGTQPFYDWHEVNIGNAGGRHRQIIPDGQLCSAGRAKYRGIDQARADWPATTLPQSGPFTYNYRATAPHPGTFELYVTRDGYDPTQPLKWSDLEAKPFLTVRNPRVQNGMYRLKGQIPEGKSGRHLIYAVWQRSDSAEAFYSCSDVEFGGDGAVVPAPAEVNPAFAREIEEQTKSGVHAGHGGGHQAHGVDQAAVAAALADKEQAAGGSSSDVFPLTVGGAAVLTLGAGALILFRRRRAARGQD</sequence>
<dbReference type="AlphaFoldDB" id="A0A1M5BAT4"/>
<feature type="signal peptide" evidence="3">
    <location>
        <begin position="1"/>
        <end position="30"/>
    </location>
</feature>
<dbReference type="STRING" id="2017.SAMN05444320_103481"/>
<dbReference type="InterPro" id="IPR004302">
    <property type="entry name" value="Cellulose/chitin-bd_N"/>
</dbReference>
<reference evidence="5 6" key="1">
    <citation type="submission" date="2016-11" db="EMBL/GenBank/DDBJ databases">
        <authorList>
            <person name="Jaros S."/>
            <person name="Januszkiewicz K."/>
            <person name="Wedrychowicz H."/>
        </authorList>
    </citation>
    <scope>NUCLEOTIDE SEQUENCE [LARGE SCALE GENOMIC DNA]</scope>
    <source>
        <strain evidence="5 6">DSM 44523</strain>
    </source>
</reference>
<dbReference type="InterPro" id="IPR014756">
    <property type="entry name" value="Ig_E-set"/>
</dbReference>
<dbReference type="SUPFAM" id="SSF81296">
    <property type="entry name" value="E set domains"/>
    <property type="match status" value="1"/>
</dbReference>
<evidence type="ECO:0000313" key="6">
    <source>
        <dbReference type="Proteomes" id="UP000184501"/>
    </source>
</evidence>
<feature type="chain" id="PRO_5012996801" evidence="3">
    <location>
        <begin position="31"/>
        <end position="307"/>
    </location>
</feature>
<dbReference type="PANTHER" id="PTHR34823">
    <property type="entry name" value="GLCNAC-BINDING PROTEIN A"/>
    <property type="match status" value="1"/>
</dbReference>
<dbReference type="RefSeq" id="WP_073481977.1">
    <property type="nucleotide sequence ID" value="NZ_FQVN01000003.1"/>
</dbReference>
<keyword evidence="2" id="KW-0472">Membrane</keyword>
<proteinExistence type="predicted"/>
<dbReference type="PANTHER" id="PTHR34823:SF1">
    <property type="entry name" value="CHITIN-BINDING TYPE-4 DOMAIN-CONTAINING PROTEIN"/>
    <property type="match status" value="1"/>
</dbReference>
<keyword evidence="2" id="KW-0812">Transmembrane</keyword>
<feature type="transmembrane region" description="Helical" evidence="2">
    <location>
        <begin position="276"/>
        <end position="297"/>
    </location>
</feature>
<name>A0A1M5BAT4_STRHI</name>
<accession>A0A1M5BAT4</accession>
<organism evidence="5 6">
    <name type="scientific">Streptoalloteichus hindustanus</name>
    <dbReference type="NCBI Taxonomy" id="2017"/>
    <lineage>
        <taxon>Bacteria</taxon>
        <taxon>Bacillati</taxon>
        <taxon>Actinomycetota</taxon>
        <taxon>Actinomycetes</taxon>
        <taxon>Pseudonocardiales</taxon>
        <taxon>Pseudonocardiaceae</taxon>
        <taxon>Streptoalloteichus</taxon>
    </lineage>
</organism>
<evidence type="ECO:0000259" key="4">
    <source>
        <dbReference type="Pfam" id="PF03067"/>
    </source>
</evidence>
<dbReference type="CDD" id="cd21177">
    <property type="entry name" value="LPMO_AA10"/>
    <property type="match status" value="1"/>
</dbReference>
<evidence type="ECO:0000313" key="5">
    <source>
        <dbReference type="EMBL" id="SHF39516.1"/>
    </source>
</evidence>
<evidence type="ECO:0000256" key="1">
    <source>
        <dbReference type="ARBA" id="ARBA00022729"/>
    </source>
</evidence>
<evidence type="ECO:0000256" key="2">
    <source>
        <dbReference type="SAM" id="Phobius"/>
    </source>
</evidence>
<dbReference type="Gene3D" id="2.70.50.50">
    <property type="entry name" value="chitin-binding protein cbp21"/>
    <property type="match status" value="1"/>
</dbReference>
<feature type="domain" description="Chitin-binding type-4" evidence="4">
    <location>
        <begin position="31"/>
        <end position="209"/>
    </location>
</feature>
<gene>
    <name evidence="5" type="ORF">SAMN05444320_103481</name>
</gene>